<keyword evidence="13" id="KW-1185">Reference proteome</keyword>
<dbReference type="PANTHER" id="PTHR14094:SF9">
    <property type="entry name" value="SIGNAL RECOGNITION PARTICLE SUBUNIT SRP72"/>
    <property type="match status" value="1"/>
</dbReference>
<dbReference type="GO" id="GO:0005786">
    <property type="term" value="C:signal recognition particle, endoplasmic reticulum targeting"/>
    <property type="evidence" value="ECO:0007669"/>
    <property type="project" value="UniProtKB-KW"/>
</dbReference>
<keyword evidence="8" id="KW-0256">Endoplasmic reticulum</keyword>
<proteinExistence type="inferred from homology"/>
<dbReference type="GO" id="GO:0008312">
    <property type="term" value="F:7S RNA binding"/>
    <property type="evidence" value="ECO:0007669"/>
    <property type="project" value="TreeGrafter"/>
</dbReference>
<accession>H2YVH2</accession>
<protein>
    <recommendedName>
        <fullName evidence="4">Signal recognition particle subunit SRP72</fullName>
    </recommendedName>
</protein>
<dbReference type="GO" id="GO:0005783">
    <property type="term" value="C:endoplasmic reticulum"/>
    <property type="evidence" value="ECO:0007669"/>
    <property type="project" value="UniProtKB-SubCell"/>
</dbReference>
<evidence type="ECO:0000256" key="11">
    <source>
        <dbReference type="PROSITE-ProRule" id="PRU00339"/>
    </source>
</evidence>
<evidence type="ECO:0000256" key="2">
    <source>
        <dbReference type="ARBA" id="ARBA00004496"/>
    </source>
</evidence>
<dbReference type="SUPFAM" id="SSF48452">
    <property type="entry name" value="TPR-like"/>
    <property type="match status" value="2"/>
</dbReference>
<keyword evidence="9" id="KW-0733">Signal recognition particle</keyword>
<dbReference type="InterPro" id="IPR011990">
    <property type="entry name" value="TPR-like_helical_dom_sf"/>
</dbReference>
<organism evidence="12 13">
    <name type="scientific">Ciona savignyi</name>
    <name type="common">Pacific transparent sea squirt</name>
    <dbReference type="NCBI Taxonomy" id="51511"/>
    <lineage>
        <taxon>Eukaryota</taxon>
        <taxon>Metazoa</taxon>
        <taxon>Chordata</taxon>
        <taxon>Tunicata</taxon>
        <taxon>Ascidiacea</taxon>
        <taxon>Phlebobranchia</taxon>
        <taxon>Cionidae</taxon>
        <taxon>Ciona</taxon>
    </lineage>
</organism>
<dbReference type="GeneTree" id="ENSGT00390000013264"/>
<dbReference type="Pfam" id="PF17004">
    <property type="entry name" value="SRP_TPR_like"/>
    <property type="match status" value="1"/>
</dbReference>
<dbReference type="PANTHER" id="PTHR14094">
    <property type="entry name" value="SIGNAL RECOGNITION PARTICLE 72"/>
    <property type="match status" value="1"/>
</dbReference>
<evidence type="ECO:0000256" key="9">
    <source>
        <dbReference type="ARBA" id="ARBA00023135"/>
    </source>
</evidence>
<dbReference type="PROSITE" id="PS50005">
    <property type="entry name" value="TPR"/>
    <property type="match status" value="1"/>
</dbReference>
<comment type="similarity">
    <text evidence="3">Belongs to the SRP72 family.</text>
</comment>
<dbReference type="InterPro" id="IPR019734">
    <property type="entry name" value="TPR_rpt"/>
</dbReference>
<evidence type="ECO:0000256" key="3">
    <source>
        <dbReference type="ARBA" id="ARBA00007676"/>
    </source>
</evidence>
<evidence type="ECO:0000256" key="1">
    <source>
        <dbReference type="ARBA" id="ARBA00004240"/>
    </source>
</evidence>
<reference evidence="13" key="1">
    <citation type="submission" date="2003-08" db="EMBL/GenBank/DDBJ databases">
        <authorList>
            <person name="Birren B."/>
            <person name="Nusbaum C."/>
            <person name="Abebe A."/>
            <person name="Abouelleil A."/>
            <person name="Adekoya E."/>
            <person name="Ait-zahra M."/>
            <person name="Allen N."/>
            <person name="Allen T."/>
            <person name="An P."/>
            <person name="Anderson M."/>
            <person name="Anderson S."/>
            <person name="Arachchi H."/>
            <person name="Armbruster J."/>
            <person name="Bachantsang P."/>
            <person name="Baldwin J."/>
            <person name="Barry A."/>
            <person name="Bayul T."/>
            <person name="Blitshsteyn B."/>
            <person name="Bloom T."/>
            <person name="Blye J."/>
            <person name="Boguslavskiy L."/>
            <person name="Borowsky M."/>
            <person name="Boukhgalter B."/>
            <person name="Brunache A."/>
            <person name="Butler J."/>
            <person name="Calixte N."/>
            <person name="Calvo S."/>
            <person name="Camarata J."/>
            <person name="Campo K."/>
            <person name="Chang J."/>
            <person name="Cheshatsang Y."/>
            <person name="Citroen M."/>
            <person name="Collymore A."/>
            <person name="Considine T."/>
            <person name="Cook A."/>
            <person name="Cooke P."/>
            <person name="Corum B."/>
            <person name="Cuomo C."/>
            <person name="David R."/>
            <person name="Dawoe T."/>
            <person name="Degray S."/>
            <person name="Dodge S."/>
            <person name="Dooley K."/>
            <person name="Dorje P."/>
            <person name="Dorjee K."/>
            <person name="Dorris L."/>
            <person name="Duffey N."/>
            <person name="Dupes A."/>
            <person name="Elkins T."/>
            <person name="Engels R."/>
            <person name="Erickson J."/>
            <person name="Farina A."/>
            <person name="Faro S."/>
            <person name="Ferreira P."/>
            <person name="Fischer H."/>
            <person name="Fitzgerald M."/>
            <person name="Foley K."/>
            <person name="Gage D."/>
            <person name="Galagan J."/>
            <person name="Gearin G."/>
            <person name="Gnerre S."/>
            <person name="Gnirke A."/>
            <person name="Goyette A."/>
            <person name="Graham J."/>
            <person name="Grandbois E."/>
            <person name="Gyaltsen K."/>
            <person name="Hafez N."/>
            <person name="Hagopian D."/>
            <person name="Hagos B."/>
            <person name="Hall J."/>
            <person name="Hatcher B."/>
            <person name="Heller A."/>
            <person name="Higgins H."/>
            <person name="Honan T."/>
            <person name="Horn A."/>
            <person name="Houde N."/>
            <person name="Hughes L."/>
            <person name="Hulme W."/>
            <person name="Husby E."/>
            <person name="Iliev I."/>
            <person name="Jaffe D."/>
            <person name="Jones C."/>
            <person name="Kamal M."/>
            <person name="Kamat A."/>
            <person name="Kamvysselis M."/>
            <person name="Karlsson E."/>
            <person name="Kells C."/>
            <person name="Kieu A."/>
            <person name="Kisner P."/>
            <person name="Kodira C."/>
            <person name="Kulbokas E."/>
            <person name="Labutti K."/>
            <person name="Lama D."/>
            <person name="Landers T."/>
            <person name="Leger J."/>
            <person name="Levine S."/>
            <person name="Lewis D."/>
            <person name="Lewis T."/>
            <person name="Lindblad-toh K."/>
            <person name="Liu X."/>
            <person name="Lokyitsang T."/>
            <person name="Lokyitsang Y."/>
            <person name="Lucien O."/>
            <person name="Lui A."/>
            <person name="Ma L.J."/>
            <person name="Mabbitt R."/>
            <person name="Macdonald J."/>
            <person name="Maclean C."/>
            <person name="Major J."/>
            <person name="Manning J."/>
            <person name="Marabella R."/>
            <person name="Maru K."/>
            <person name="Matthews C."/>
            <person name="Mauceli E."/>
            <person name="Mccarthy M."/>
            <person name="Mcdonough S."/>
            <person name="Mcghee T."/>
            <person name="Meldrim J."/>
            <person name="Meneus L."/>
            <person name="Mesirov J."/>
            <person name="Mihalev A."/>
            <person name="Mihova T."/>
            <person name="Mikkelsen T."/>
            <person name="Mlenga V."/>
            <person name="Moru K."/>
            <person name="Mozes J."/>
            <person name="Mulrain L."/>
            <person name="Munson G."/>
            <person name="Naylor J."/>
            <person name="Newes C."/>
            <person name="Nguyen C."/>
            <person name="Nguyen N."/>
            <person name="Nguyen T."/>
            <person name="Nicol R."/>
            <person name="Nielsen C."/>
            <person name="Nizzari M."/>
            <person name="Norbu C."/>
            <person name="Norbu N."/>
            <person name="O'donnell P."/>
            <person name="Okoawo O."/>
            <person name="O'leary S."/>
            <person name="Omotosho B."/>
            <person name="O'neill K."/>
            <person name="Osman S."/>
            <person name="Parker S."/>
            <person name="Perrin D."/>
            <person name="Phunkhang P."/>
            <person name="Piqani B."/>
            <person name="Purcell S."/>
            <person name="Rachupka T."/>
            <person name="Ramasamy U."/>
            <person name="Rameau R."/>
            <person name="Ray V."/>
            <person name="Raymond C."/>
            <person name="Retta R."/>
            <person name="Richardson S."/>
            <person name="Rise C."/>
            <person name="Rodriguez J."/>
            <person name="Rogers J."/>
            <person name="Rogov P."/>
            <person name="Rutman M."/>
            <person name="Schupbach R."/>
            <person name="Seaman C."/>
            <person name="Settipalli S."/>
            <person name="Sharpe T."/>
            <person name="Sheridan J."/>
            <person name="Sherpa N."/>
            <person name="Shi J."/>
            <person name="Smirnov S."/>
            <person name="Smith C."/>
            <person name="Sougnez C."/>
            <person name="Spencer B."/>
            <person name="Stalker J."/>
            <person name="Stange-thomann N."/>
            <person name="Stavropoulos S."/>
            <person name="Stetson K."/>
            <person name="Stone C."/>
            <person name="Stone S."/>
            <person name="Stubbs M."/>
            <person name="Talamas J."/>
            <person name="Tchuinga P."/>
            <person name="Tenzing P."/>
            <person name="Tesfaye S."/>
            <person name="Theodore J."/>
            <person name="Thoulutsang Y."/>
            <person name="Topham K."/>
            <person name="Towey S."/>
            <person name="Tsamla T."/>
            <person name="Tsomo N."/>
            <person name="Vallee D."/>
            <person name="Vassiliev H."/>
            <person name="Venkataraman V."/>
            <person name="Vinson J."/>
            <person name="Vo A."/>
            <person name="Wade C."/>
            <person name="Wang S."/>
            <person name="Wangchuk T."/>
            <person name="Wangdi T."/>
            <person name="Whittaker C."/>
            <person name="Wilkinson J."/>
            <person name="Wu Y."/>
            <person name="Wyman D."/>
            <person name="Yadav S."/>
            <person name="Yang S."/>
            <person name="Yang X."/>
            <person name="Yeager S."/>
            <person name="Yee E."/>
            <person name="Young G."/>
            <person name="Zainoun J."/>
            <person name="Zembeck L."/>
            <person name="Zimmer A."/>
            <person name="Zody M."/>
            <person name="Lander E."/>
        </authorList>
    </citation>
    <scope>NUCLEOTIDE SEQUENCE [LARGE SCALE GENOMIC DNA]</scope>
</reference>
<feature type="repeat" description="TPR" evidence="11">
    <location>
        <begin position="230"/>
        <end position="263"/>
    </location>
</feature>
<keyword evidence="10" id="KW-0687">Ribonucleoprotein</keyword>
<dbReference type="Gene3D" id="1.25.40.10">
    <property type="entry name" value="Tetratricopeptide repeat domain"/>
    <property type="match status" value="2"/>
</dbReference>
<evidence type="ECO:0000313" key="12">
    <source>
        <dbReference type="Ensembl" id="ENSCSAVP00000009332.1"/>
    </source>
</evidence>
<dbReference type="FunFam" id="1.25.40.10:FF:000062">
    <property type="entry name" value="Signal recognition particle subunit SRP72"/>
    <property type="match status" value="1"/>
</dbReference>
<comment type="subcellular location">
    <subcellularLocation>
        <location evidence="2">Cytoplasm</location>
    </subcellularLocation>
    <subcellularLocation>
        <location evidence="1">Endoplasmic reticulum</location>
    </subcellularLocation>
</comment>
<dbReference type="OMA" id="DAFMERS"/>
<keyword evidence="6" id="KW-0677">Repeat</keyword>
<evidence type="ECO:0000256" key="7">
    <source>
        <dbReference type="ARBA" id="ARBA00022803"/>
    </source>
</evidence>
<evidence type="ECO:0000256" key="8">
    <source>
        <dbReference type="ARBA" id="ARBA00022824"/>
    </source>
</evidence>
<evidence type="ECO:0000256" key="10">
    <source>
        <dbReference type="ARBA" id="ARBA00023274"/>
    </source>
</evidence>
<keyword evidence="5" id="KW-0963">Cytoplasm</keyword>
<reference evidence="12" key="3">
    <citation type="submission" date="2025-09" db="UniProtKB">
        <authorList>
            <consortium name="Ensembl"/>
        </authorList>
    </citation>
    <scope>IDENTIFICATION</scope>
</reference>
<reference evidence="12" key="2">
    <citation type="submission" date="2025-08" db="UniProtKB">
        <authorList>
            <consortium name="Ensembl"/>
        </authorList>
    </citation>
    <scope>IDENTIFICATION</scope>
</reference>
<dbReference type="SMART" id="SM00028">
    <property type="entry name" value="TPR"/>
    <property type="match status" value="3"/>
</dbReference>
<dbReference type="GO" id="GO:0006614">
    <property type="term" value="P:SRP-dependent cotranslational protein targeting to membrane"/>
    <property type="evidence" value="ECO:0007669"/>
    <property type="project" value="InterPro"/>
</dbReference>
<sequence length="495" mass="55833">MAAQSPTNMTVLYGELNKFINVSDYKQALKAANKSKWIYINEGKEDTEAMHCKAVCMMQMSQFAEALKFIEGAPEIKDAYPFSLLVFEKAYCQYRLLQTQDALDTINQVKSPDLRLLELKAQVLYKLGQYSASLALYKNLIKEFSDEFEEERMTNISAVHAALSAFDGVKTELGFEVESYEQLYNKGCWLLGNNRVVEAQKVLVQAEEVCRGLYVDDPDVPEEEIEGEISIIRVQLAYALQLQGKTDEALTIYNQVIRLRPTDIALVAEQNVFDSRKKMKATIAPGLENKLVPFQKKKIDFNRALLFMYSNQWEACRKLLKSLQRDHTDSIIPCLIQAAQIGREKGSSKAVEYLQHSDPDISPEIDLTDVKLCLVQLLLGLGNLEEACLVLEALGDVTYTPAVVSCLVSLYNAQRGGEVKAARLMEHAIEWHKNNKSPAPILSSLMWESSEFALKHNNPKSAAATLEEILRFEPKNVKVLAKLIFAYSMFNQTKA</sequence>
<dbReference type="InParanoid" id="H2YVH2"/>
<dbReference type="eggNOG" id="KOG2376">
    <property type="taxonomic scope" value="Eukaryota"/>
</dbReference>
<dbReference type="Ensembl" id="ENSCSAVT00000009449.1">
    <property type="protein sequence ID" value="ENSCSAVP00000009332.1"/>
    <property type="gene ID" value="ENSCSAVG00000005498.1"/>
</dbReference>
<evidence type="ECO:0000256" key="4">
    <source>
        <dbReference type="ARBA" id="ARBA00018350"/>
    </source>
</evidence>
<dbReference type="InterPro" id="IPR026270">
    <property type="entry name" value="SRP72"/>
</dbReference>
<dbReference type="Pfam" id="PF13174">
    <property type="entry name" value="TPR_6"/>
    <property type="match status" value="1"/>
</dbReference>
<dbReference type="STRING" id="51511.ENSCSAVP00000009332"/>
<evidence type="ECO:0000256" key="6">
    <source>
        <dbReference type="ARBA" id="ARBA00022737"/>
    </source>
</evidence>
<name>H2YVH2_CIOSA</name>
<keyword evidence="7 11" id="KW-0802">TPR repeat</keyword>
<dbReference type="InterPro" id="IPR031545">
    <property type="entry name" value="SRP72_TPR-like"/>
</dbReference>
<evidence type="ECO:0000313" key="13">
    <source>
        <dbReference type="Proteomes" id="UP000007875"/>
    </source>
</evidence>
<dbReference type="Proteomes" id="UP000007875">
    <property type="component" value="Unassembled WGS sequence"/>
</dbReference>
<dbReference type="AlphaFoldDB" id="H2YVH2"/>
<evidence type="ECO:0000256" key="5">
    <source>
        <dbReference type="ARBA" id="ARBA00022490"/>
    </source>
</evidence>
<dbReference type="GO" id="GO:0043022">
    <property type="term" value="F:ribosome binding"/>
    <property type="evidence" value="ECO:0007669"/>
    <property type="project" value="TreeGrafter"/>
</dbReference>